<accession>A0A9D3V817</accession>
<protein>
    <submittedName>
        <fullName evidence="2">Uncharacterized protein</fullName>
    </submittedName>
</protein>
<evidence type="ECO:0000256" key="1">
    <source>
        <dbReference type="SAM" id="MobiDB-lite"/>
    </source>
</evidence>
<evidence type="ECO:0000313" key="3">
    <source>
        <dbReference type="Proteomes" id="UP000828251"/>
    </source>
</evidence>
<keyword evidence="3" id="KW-1185">Reference proteome</keyword>
<reference evidence="2 3" key="1">
    <citation type="journal article" date="2021" name="Plant Biotechnol. J.">
        <title>Multi-omics assisted identification of the key and species-specific regulatory components of drought-tolerant mechanisms in Gossypium stocksii.</title>
        <authorList>
            <person name="Yu D."/>
            <person name="Ke L."/>
            <person name="Zhang D."/>
            <person name="Wu Y."/>
            <person name="Sun Y."/>
            <person name="Mei J."/>
            <person name="Sun J."/>
            <person name="Sun Y."/>
        </authorList>
    </citation>
    <scope>NUCLEOTIDE SEQUENCE [LARGE SCALE GENOMIC DNA]</scope>
    <source>
        <strain evidence="3">cv. E1</strain>
        <tissue evidence="2">Leaf</tissue>
    </source>
</reference>
<sequence length="158" mass="17702">MRRDDALEAMMMTLKEKIAELKGELTIYKVALGNAVFVVASKPNVDAPSQKNSRGQDKLKSSKPKFKPNGNVEGYKDKSVKNGDGNTQTFHKSKFEKPWEKKKRGLLTHFLCDGPYMVRDYLEKSTVSAIEGDDESDKIGKRTKPKIIGEKAKLPISL</sequence>
<proteinExistence type="predicted"/>
<comment type="caution">
    <text evidence="2">The sequence shown here is derived from an EMBL/GenBank/DDBJ whole genome shotgun (WGS) entry which is preliminary data.</text>
</comment>
<feature type="region of interest" description="Disordered" evidence="1">
    <location>
        <begin position="43"/>
        <end position="95"/>
    </location>
</feature>
<evidence type="ECO:0000313" key="2">
    <source>
        <dbReference type="EMBL" id="KAH1073957.1"/>
    </source>
</evidence>
<dbReference type="Proteomes" id="UP000828251">
    <property type="component" value="Unassembled WGS sequence"/>
</dbReference>
<organism evidence="2 3">
    <name type="scientific">Gossypium stocksii</name>
    <dbReference type="NCBI Taxonomy" id="47602"/>
    <lineage>
        <taxon>Eukaryota</taxon>
        <taxon>Viridiplantae</taxon>
        <taxon>Streptophyta</taxon>
        <taxon>Embryophyta</taxon>
        <taxon>Tracheophyta</taxon>
        <taxon>Spermatophyta</taxon>
        <taxon>Magnoliopsida</taxon>
        <taxon>eudicotyledons</taxon>
        <taxon>Gunneridae</taxon>
        <taxon>Pentapetalae</taxon>
        <taxon>rosids</taxon>
        <taxon>malvids</taxon>
        <taxon>Malvales</taxon>
        <taxon>Malvaceae</taxon>
        <taxon>Malvoideae</taxon>
        <taxon>Gossypium</taxon>
    </lineage>
</organism>
<name>A0A9D3V817_9ROSI</name>
<dbReference type="AlphaFoldDB" id="A0A9D3V817"/>
<dbReference type="EMBL" id="JAIQCV010000008">
    <property type="protein sequence ID" value="KAH1073957.1"/>
    <property type="molecule type" value="Genomic_DNA"/>
</dbReference>
<gene>
    <name evidence="2" type="ORF">J1N35_026285</name>
</gene>
<dbReference type="OrthoDB" id="997674at2759"/>